<name>A0ABN9HDN5_9NEOB</name>
<keyword evidence="1" id="KW-0472">Membrane</keyword>
<keyword evidence="3" id="KW-1185">Reference proteome</keyword>
<accession>A0ABN9HDN5</accession>
<keyword evidence="1" id="KW-0812">Transmembrane</keyword>
<feature type="transmembrane region" description="Helical" evidence="1">
    <location>
        <begin position="12"/>
        <end position="32"/>
    </location>
</feature>
<organism evidence="2 3">
    <name type="scientific">Staurois parvus</name>
    <dbReference type="NCBI Taxonomy" id="386267"/>
    <lineage>
        <taxon>Eukaryota</taxon>
        <taxon>Metazoa</taxon>
        <taxon>Chordata</taxon>
        <taxon>Craniata</taxon>
        <taxon>Vertebrata</taxon>
        <taxon>Euteleostomi</taxon>
        <taxon>Amphibia</taxon>
        <taxon>Batrachia</taxon>
        <taxon>Anura</taxon>
        <taxon>Neobatrachia</taxon>
        <taxon>Ranoidea</taxon>
        <taxon>Ranidae</taxon>
        <taxon>Staurois</taxon>
    </lineage>
</organism>
<evidence type="ECO:0000256" key="1">
    <source>
        <dbReference type="SAM" id="Phobius"/>
    </source>
</evidence>
<comment type="caution">
    <text evidence="2">The sequence shown here is derived from an EMBL/GenBank/DDBJ whole genome shotgun (WGS) entry which is preliminary data.</text>
</comment>
<protein>
    <submittedName>
        <fullName evidence="2">Uncharacterized protein</fullName>
    </submittedName>
</protein>
<sequence length="43" mass="4807">MSCQSAHGFSLLMKNFLGFGKVLFLLQVAALLQPKKSFSKLNY</sequence>
<proteinExistence type="predicted"/>
<evidence type="ECO:0000313" key="2">
    <source>
        <dbReference type="EMBL" id="CAI9619919.1"/>
    </source>
</evidence>
<reference evidence="2" key="1">
    <citation type="submission" date="2023-05" db="EMBL/GenBank/DDBJ databases">
        <authorList>
            <person name="Stuckert A."/>
        </authorList>
    </citation>
    <scope>NUCLEOTIDE SEQUENCE</scope>
</reference>
<feature type="non-terminal residue" evidence="2">
    <location>
        <position position="43"/>
    </location>
</feature>
<evidence type="ECO:0000313" key="3">
    <source>
        <dbReference type="Proteomes" id="UP001162483"/>
    </source>
</evidence>
<dbReference type="EMBL" id="CATNWA010020791">
    <property type="protein sequence ID" value="CAI9619919.1"/>
    <property type="molecule type" value="Genomic_DNA"/>
</dbReference>
<keyword evidence="1" id="KW-1133">Transmembrane helix</keyword>
<dbReference type="Proteomes" id="UP001162483">
    <property type="component" value="Unassembled WGS sequence"/>
</dbReference>
<gene>
    <name evidence="2" type="ORF">SPARVUS_LOCUS15909795</name>
</gene>